<feature type="transmembrane region" description="Helical" evidence="7">
    <location>
        <begin position="399"/>
        <end position="419"/>
    </location>
</feature>
<dbReference type="SUPFAM" id="SSF103473">
    <property type="entry name" value="MFS general substrate transporter"/>
    <property type="match status" value="1"/>
</dbReference>
<evidence type="ECO:0000256" key="8">
    <source>
        <dbReference type="SAM" id="MobiDB-lite"/>
    </source>
</evidence>
<feature type="compositionally biased region" description="Pro residues" evidence="8">
    <location>
        <begin position="57"/>
        <end position="67"/>
    </location>
</feature>
<evidence type="ECO:0000256" key="6">
    <source>
        <dbReference type="ARBA" id="ARBA00023136"/>
    </source>
</evidence>
<accession>A0AAN6TF23</accession>
<organism evidence="9 10">
    <name type="scientific">Canariomyces notabilis</name>
    <dbReference type="NCBI Taxonomy" id="2074819"/>
    <lineage>
        <taxon>Eukaryota</taxon>
        <taxon>Fungi</taxon>
        <taxon>Dikarya</taxon>
        <taxon>Ascomycota</taxon>
        <taxon>Pezizomycotina</taxon>
        <taxon>Sordariomycetes</taxon>
        <taxon>Sordariomycetidae</taxon>
        <taxon>Sordariales</taxon>
        <taxon>Chaetomiaceae</taxon>
        <taxon>Canariomyces</taxon>
    </lineage>
</organism>
<comment type="caution">
    <text evidence="7">Lacks conserved residue(s) required for the propagation of feature annotation.</text>
</comment>
<gene>
    <name evidence="9" type="ORF">N656DRAFT_649774</name>
</gene>
<comment type="subcellular location">
    <subcellularLocation>
        <location evidence="1 7">Membrane</location>
        <topology evidence="1 7">Multi-pass membrane protein</topology>
    </subcellularLocation>
</comment>
<dbReference type="GO" id="GO:0005381">
    <property type="term" value="F:iron ion transmembrane transporter activity"/>
    <property type="evidence" value="ECO:0007669"/>
    <property type="project" value="UniProtKB-UniRule"/>
</dbReference>
<evidence type="ECO:0000256" key="5">
    <source>
        <dbReference type="ARBA" id="ARBA00022989"/>
    </source>
</evidence>
<feature type="transmembrane region" description="Helical" evidence="7">
    <location>
        <begin position="499"/>
        <end position="520"/>
    </location>
</feature>
<feature type="compositionally biased region" description="Polar residues" evidence="8">
    <location>
        <begin position="14"/>
        <end position="33"/>
    </location>
</feature>
<dbReference type="Pfam" id="PF06963">
    <property type="entry name" value="FPN1"/>
    <property type="match status" value="1"/>
</dbReference>
<dbReference type="GeneID" id="89934570"/>
<proteinExistence type="inferred from homology"/>
<sequence>MHSDQSAAADLHSVVSQSTTIDRSVQQPDSPSDSVEPANPPTTADPSSPPNHVALAPPEPLQIQPPPTTVSKSLTLRLYTSHFLSTWNSRLFEAGVVYFLASAFPNNLLPISVYALARNAAAIALTVPVGNWIDRANRLTVVRASIVGQRVAVTVSCGIFWVMLAPQSKGALSGRVLDGLFAVSVVLACVEKLCAGVNLVAVERDWVVVITERDEVARRMMNARMRRIDLFCKLLGPLTVAFIAAASVPVAVYSTLGMNVASVLVEYFCIETVYRRVPALHRSSSPGTCQSSGGVAHQGQTRPRPRLAFSQWLRRTASQVIMIPSLRLYFSHPAAIPSFSLALSYLTVLSFSGHMLTYLLASNINLWQVGIIRGVSTLFELSATWIAPRLMKRIGVIRTGLWAITWQMTWLAGSISWFFSYYAHGYQSTHLMPAAGLTVAVAFSRVGLWAFDLSVQNIVQDEVQGDRRGIFSTVETSFQNVCDLLSWALTIIWSDPNSFQWPVVISVAAVYIAGGLYASFLRRRRGHLIHAPSCLSPKGLYHLHM</sequence>
<dbReference type="AlphaFoldDB" id="A0AAN6TF23"/>
<feature type="transmembrane region" description="Helical" evidence="7">
    <location>
        <begin position="230"/>
        <end position="252"/>
    </location>
</feature>
<comment type="similarity">
    <text evidence="2 7">Belongs to the ferroportin (FP) (TC 2.A.100) family. SLC40A subfamily.</text>
</comment>
<dbReference type="Proteomes" id="UP001302812">
    <property type="component" value="Unassembled WGS sequence"/>
</dbReference>
<reference evidence="9" key="1">
    <citation type="journal article" date="2023" name="Mol. Phylogenet. Evol.">
        <title>Genome-scale phylogeny and comparative genomics of the fungal order Sordariales.</title>
        <authorList>
            <person name="Hensen N."/>
            <person name="Bonometti L."/>
            <person name="Westerberg I."/>
            <person name="Brannstrom I.O."/>
            <person name="Guillou S."/>
            <person name="Cros-Aarteil S."/>
            <person name="Calhoun S."/>
            <person name="Haridas S."/>
            <person name="Kuo A."/>
            <person name="Mondo S."/>
            <person name="Pangilinan J."/>
            <person name="Riley R."/>
            <person name="LaButti K."/>
            <person name="Andreopoulos B."/>
            <person name="Lipzen A."/>
            <person name="Chen C."/>
            <person name="Yan M."/>
            <person name="Daum C."/>
            <person name="Ng V."/>
            <person name="Clum A."/>
            <person name="Steindorff A."/>
            <person name="Ohm R.A."/>
            <person name="Martin F."/>
            <person name="Silar P."/>
            <person name="Natvig D.O."/>
            <person name="Lalanne C."/>
            <person name="Gautier V."/>
            <person name="Ament-Velasquez S.L."/>
            <person name="Kruys A."/>
            <person name="Hutchinson M.I."/>
            <person name="Powell A.J."/>
            <person name="Barry K."/>
            <person name="Miller A.N."/>
            <person name="Grigoriev I.V."/>
            <person name="Debuchy R."/>
            <person name="Gladieux P."/>
            <person name="Hiltunen Thoren M."/>
            <person name="Johannesson H."/>
        </authorList>
    </citation>
    <scope>NUCLEOTIDE SEQUENCE</scope>
    <source>
        <strain evidence="9">CBS 508.74</strain>
    </source>
</reference>
<feature type="transmembrane region" description="Helical" evidence="7">
    <location>
        <begin position="342"/>
        <end position="361"/>
    </location>
</feature>
<comment type="function">
    <text evidence="7">May be involved in iron transport and iron homeostasis.</text>
</comment>
<evidence type="ECO:0000256" key="7">
    <source>
        <dbReference type="RuleBase" id="RU365065"/>
    </source>
</evidence>
<dbReference type="PANTHER" id="PTHR11660:SF57">
    <property type="entry name" value="SOLUTE CARRIER FAMILY 40 MEMBER"/>
    <property type="match status" value="1"/>
</dbReference>
<keyword evidence="5 7" id="KW-1133">Transmembrane helix</keyword>
<dbReference type="InterPro" id="IPR036259">
    <property type="entry name" value="MFS_trans_sf"/>
</dbReference>
<keyword evidence="4 7" id="KW-0812">Transmembrane</keyword>
<evidence type="ECO:0000256" key="3">
    <source>
        <dbReference type="ARBA" id="ARBA00022448"/>
    </source>
</evidence>
<evidence type="ECO:0000256" key="4">
    <source>
        <dbReference type="ARBA" id="ARBA00022692"/>
    </source>
</evidence>
<keyword evidence="10" id="KW-1185">Reference proteome</keyword>
<evidence type="ECO:0000313" key="9">
    <source>
        <dbReference type="EMBL" id="KAK4113238.1"/>
    </source>
</evidence>
<protein>
    <recommendedName>
        <fullName evidence="7">Solute carrier family 40 member</fullName>
    </recommendedName>
</protein>
<evidence type="ECO:0000313" key="10">
    <source>
        <dbReference type="Proteomes" id="UP001302812"/>
    </source>
</evidence>
<keyword evidence="6 7" id="KW-0472">Membrane</keyword>
<evidence type="ECO:0000256" key="1">
    <source>
        <dbReference type="ARBA" id="ARBA00004141"/>
    </source>
</evidence>
<reference evidence="9" key="2">
    <citation type="submission" date="2023-05" db="EMBL/GenBank/DDBJ databases">
        <authorList>
            <consortium name="Lawrence Berkeley National Laboratory"/>
            <person name="Steindorff A."/>
            <person name="Hensen N."/>
            <person name="Bonometti L."/>
            <person name="Westerberg I."/>
            <person name="Brannstrom I.O."/>
            <person name="Guillou S."/>
            <person name="Cros-Aarteil S."/>
            <person name="Calhoun S."/>
            <person name="Haridas S."/>
            <person name="Kuo A."/>
            <person name="Mondo S."/>
            <person name="Pangilinan J."/>
            <person name="Riley R."/>
            <person name="Labutti K."/>
            <person name="Andreopoulos B."/>
            <person name="Lipzen A."/>
            <person name="Chen C."/>
            <person name="Yanf M."/>
            <person name="Daum C."/>
            <person name="Ng V."/>
            <person name="Clum A."/>
            <person name="Ohm R."/>
            <person name="Martin F."/>
            <person name="Silar P."/>
            <person name="Natvig D."/>
            <person name="Lalanne C."/>
            <person name="Gautier V."/>
            <person name="Ament-Velasquez S.L."/>
            <person name="Kruys A."/>
            <person name="Hutchinson M.I."/>
            <person name="Powell A.J."/>
            <person name="Barry K."/>
            <person name="Miller A.N."/>
            <person name="Grigoriev I.V."/>
            <person name="Debuchy R."/>
            <person name="Gladieux P."/>
            <person name="Thoren M.H."/>
            <person name="Johannesson H."/>
        </authorList>
    </citation>
    <scope>NUCLEOTIDE SEQUENCE</scope>
    <source>
        <strain evidence="9">CBS 508.74</strain>
    </source>
</reference>
<keyword evidence="3 7" id="KW-0813">Transport</keyword>
<keyword evidence="7" id="KW-0406">Ion transport</keyword>
<dbReference type="PANTHER" id="PTHR11660">
    <property type="entry name" value="SOLUTE CARRIER FAMILY 40 MEMBER"/>
    <property type="match status" value="1"/>
</dbReference>
<feature type="region of interest" description="Disordered" evidence="8">
    <location>
        <begin position="1"/>
        <end position="67"/>
    </location>
</feature>
<feature type="compositionally biased region" description="Polar residues" evidence="8">
    <location>
        <begin position="284"/>
        <end position="301"/>
    </location>
</feature>
<dbReference type="InterPro" id="IPR009716">
    <property type="entry name" value="Ferroportin-1"/>
</dbReference>
<dbReference type="RefSeq" id="XP_064670808.1">
    <property type="nucleotide sequence ID" value="XM_064810445.1"/>
</dbReference>
<evidence type="ECO:0000256" key="2">
    <source>
        <dbReference type="ARBA" id="ARBA00006279"/>
    </source>
</evidence>
<dbReference type="EMBL" id="MU853340">
    <property type="protein sequence ID" value="KAK4113238.1"/>
    <property type="molecule type" value="Genomic_DNA"/>
</dbReference>
<comment type="caution">
    <text evidence="9">The sequence shown here is derived from an EMBL/GenBank/DDBJ whole genome shotgun (WGS) entry which is preliminary data.</text>
</comment>
<feature type="region of interest" description="Disordered" evidence="8">
    <location>
        <begin position="284"/>
        <end position="303"/>
    </location>
</feature>
<dbReference type="GO" id="GO:0016020">
    <property type="term" value="C:membrane"/>
    <property type="evidence" value="ECO:0007669"/>
    <property type="project" value="UniProtKB-SubCell"/>
</dbReference>
<name>A0AAN6TF23_9PEZI</name>